<keyword evidence="3" id="KW-1185">Reference proteome</keyword>
<feature type="compositionally biased region" description="Basic and acidic residues" evidence="1">
    <location>
        <begin position="67"/>
        <end position="77"/>
    </location>
</feature>
<keyword evidence="2" id="KW-0812">Transmembrane</keyword>
<sequence>IPIGREYGVFIHYLYAFSGISPFVGVKKRFKSYYEKARILGNPGYLKHYATNDGFDDERQFNEVRDGTQQHENKEAYEPTQNSDNEVNESQQNNGENEICNEPSIIPTRSMDESQQNSDEDEILNELSTIPTRSLDESLSLFINQIVNNDTSRTNIDNLDVSQNNINISVPSDSNLTSHIAVTPTSITKNIVTTNAPKRKDFKKLKQVIPSKYFIMENVNANISNSDIKNVISPKSAIIENLDPNIPSGSGIEYSKPIIPTEKKNAYNLEKNKQNKRNVECELEANVTRRKKRIDINPKKYPLIILFFIFNSSILY</sequence>
<feature type="region of interest" description="Disordered" evidence="1">
    <location>
        <begin position="67"/>
        <end position="103"/>
    </location>
</feature>
<protein>
    <submittedName>
        <fullName evidence="4">Uncharacterized protein</fullName>
    </submittedName>
</protein>
<evidence type="ECO:0000256" key="1">
    <source>
        <dbReference type="SAM" id="MobiDB-lite"/>
    </source>
</evidence>
<keyword evidence="2" id="KW-1133">Transmembrane helix</keyword>
<proteinExistence type="predicted"/>
<accession>A0A0N4ZJJ5</accession>
<feature type="compositionally biased region" description="Polar residues" evidence="1">
    <location>
        <begin position="79"/>
        <end position="96"/>
    </location>
</feature>
<evidence type="ECO:0000256" key="2">
    <source>
        <dbReference type="SAM" id="Phobius"/>
    </source>
</evidence>
<organism evidence="3 4">
    <name type="scientific">Parastrongyloides trichosuri</name>
    <name type="common">Possum-specific nematode worm</name>
    <dbReference type="NCBI Taxonomy" id="131310"/>
    <lineage>
        <taxon>Eukaryota</taxon>
        <taxon>Metazoa</taxon>
        <taxon>Ecdysozoa</taxon>
        <taxon>Nematoda</taxon>
        <taxon>Chromadorea</taxon>
        <taxon>Rhabditida</taxon>
        <taxon>Tylenchina</taxon>
        <taxon>Panagrolaimomorpha</taxon>
        <taxon>Strongyloidoidea</taxon>
        <taxon>Strongyloididae</taxon>
        <taxon>Parastrongyloides</taxon>
    </lineage>
</organism>
<name>A0A0N4ZJJ5_PARTI</name>
<evidence type="ECO:0000313" key="4">
    <source>
        <dbReference type="WBParaSite" id="PTRK_0000817200.1"/>
    </source>
</evidence>
<reference evidence="4" key="1">
    <citation type="submission" date="2017-02" db="UniProtKB">
        <authorList>
            <consortium name="WormBaseParasite"/>
        </authorList>
    </citation>
    <scope>IDENTIFICATION</scope>
</reference>
<keyword evidence="2" id="KW-0472">Membrane</keyword>
<evidence type="ECO:0000313" key="3">
    <source>
        <dbReference type="Proteomes" id="UP000038045"/>
    </source>
</evidence>
<feature type="transmembrane region" description="Helical" evidence="2">
    <location>
        <begin position="6"/>
        <end position="26"/>
    </location>
</feature>
<dbReference type="WBParaSite" id="PTRK_0000817200.1">
    <property type="protein sequence ID" value="PTRK_0000817200.1"/>
    <property type="gene ID" value="PTRK_0000817200"/>
</dbReference>
<dbReference type="AlphaFoldDB" id="A0A0N4ZJJ5"/>
<dbReference type="Proteomes" id="UP000038045">
    <property type="component" value="Unplaced"/>
</dbReference>